<comment type="caution">
    <text evidence="1">The sequence shown here is derived from an EMBL/GenBank/DDBJ whole genome shotgun (WGS) entry which is preliminary data.</text>
</comment>
<reference evidence="2" key="1">
    <citation type="journal article" date="2019" name="Int. J. Syst. Evol. Microbiol.">
        <title>The Global Catalogue of Microorganisms (GCM) 10K type strain sequencing project: providing services to taxonomists for standard genome sequencing and annotation.</title>
        <authorList>
            <consortium name="The Broad Institute Genomics Platform"/>
            <consortium name="The Broad Institute Genome Sequencing Center for Infectious Disease"/>
            <person name="Wu L."/>
            <person name="Ma J."/>
        </authorList>
    </citation>
    <scope>NUCLEOTIDE SEQUENCE [LARGE SCALE GENOMIC DNA]</scope>
    <source>
        <strain evidence="2">KCTC 42247</strain>
    </source>
</reference>
<accession>A0ABW5UFH6</accession>
<protein>
    <submittedName>
        <fullName evidence="1">GLPGLI family protein</fullName>
    </submittedName>
</protein>
<evidence type="ECO:0000313" key="2">
    <source>
        <dbReference type="Proteomes" id="UP001597418"/>
    </source>
</evidence>
<keyword evidence="2" id="KW-1185">Reference proteome</keyword>
<sequence length="290" mass="33286">MTTIPQPIKTYLLLFSHLVIIFFANVSHAQNLKSPVSFDIKLTYEVDFLQDSSESQSFRTELTHLLVNDSMSLFESSNAAALDSAQYLVEDDVEKKRLLATSNSGTAITYKVLKTANRITTYDLLFNNRENTSGIGFFYDEAFPEWELSADTTRINGLLCQKASTQLGNREWIAWFTTEIPISDGPYKFCGLPGLVVQVKDRKEHWVFTLRDIQNTADYKATLQGQMDYERLADKEAFFATKREYNKSIFAKEELRSGRKYTPETRPIIEKRLQSFVKQSSNWIELDSAN</sequence>
<dbReference type="EMBL" id="JBHUMB010000014">
    <property type="protein sequence ID" value="MFD2744045.1"/>
    <property type="molecule type" value="Genomic_DNA"/>
</dbReference>
<dbReference type="RefSeq" id="WP_066750622.1">
    <property type="nucleotide sequence ID" value="NZ_JBHUMB010000014.1"/>
</dbReference>
<evidence type="ECO:0000313" key="1">
    <source>
        <dbReference type="EMBL" id="MFD2744045.1"/>
    </source>
</evidence>
<proteinExistence type="predicted"/>
<name>A0ABW5UFH6_9SPHI</name>
<dbReference type="Pfam" id="PF09697">
    <property type="entry name" value="Porph_ging"/>
    <property type="match status" value="1"/>
</dbReference>
<gene>
    <name evidence="1" type="ORF">ACFSQ6_11650</name>
</gene>
<dbReference type="InterPro" id="IPR005901">
    <property type="entry name" value="GLPGLI"/>
</dbReference>
<dbReference type="Proteomes" id="UP001597418">
    <property type="component" value="Unassembled WGS sequence"/>
</dbReference>
<organism evidence="1 2">
    <name type="scientific">Sphingobacterium populi</name>
    <dbReference type="NCBI Taxonomy" id="1812824"/>
    <lineage>
        <taxon>Bacteria</taxon>
        <taxon>Pseudomonadati</taxon>
        <taxon>Bacteroidota</taxon>
        <taxon>Sphingobacteriia</taxon>
        <taxon>Sphingobacteriales</taxon>
        <taxon>Sphingobacteriaceae</taxon>
        <taxon>Sphingobacterium</taxon>
    </lineage>
</organism>
<dbReference type="NCBIfam" id="TIGR01200">
    <property type="entry name" value="GLPGLI"/>
    <property type="match status" value="1"/>
</dbReference>